<dbReference type="GO" id="GO:0044539">
    <property type="term" value="P:long-chain fatty acid import into cell"/>
    <property type="evidence" value="ECO:0007669"/>
    <property type="project" value="TreeGrafter"/>
</dbReference>
<dbReference type="GO" id="GO:0005886">
    <property type="term" value="C:plasma membrane"/>
    <property type="evidence" value="ECO:0007669"/>
    <property type="project" value="TreeGrafter"/>
</dbReference>
<evidence type="ECO:0000256" key="2">
    <source>
        <dbReference type="ARBA" id="ARBA00022598"/>
    </source>
</evidence>
<feature type="non-terminal residue" evidence="7">
    <location>
        <position position="1"/>
    </location>
</feature>
<comment type="caution">
    <text evidence="7">The sequence shown here is derived from an EMBL/GenBank/DDBJ whole genome shotgun (WGS) entry which is preliminary data.</text>
</comment>
<dbReference type="GO" id="GO:0004467">
    <property type="term" value="F:long-chain fatty acid-CoA ligase activity"/>
    <property type="evidence" value="ECO:0007669"/>
    <property type="project" value="TreeGrafter"/>
</dbReference>
<keyword evidence="2" id="KW-0436">Ligase</keyword>
<dbReference type="Pfam" id="PF00501">
    <property type="entry name" value="AMP-binding"/>
    <property type="match status" value="1"/>
</dbReference>
<dbReference type="PANTHER" id="PTHR43107">
    <property type="entry name" value="LONG-CHAIN FATTY ACID TRANSPORT PROTEIN"/>
    <property type="match status" value="1"/>
</dbReference>
<dbReference type="InterPro" id="IPR042099">
    <property type="entry name" value="ANL_N_sf"/>
</dbReference>
<dbReference type="InterPro" id="IPR000873">
    <property type="entry name" value="AMP-dep_synth/lig_dom"/>
</dbReference>
<dbReference type="GO" id="GO:0005789">
    <property type="term" value="C:endoplasmic reticulum membrane"/>
    <property type="evidence" value="ECO:0007669"/>
    <property type="project" value="TreeGrafter"/>
</dbReference>
<reference evidence="7 8" key="1">
    <citation type="submission" date="2019-09" db="EMBL/GenBank/DDBJ databases">
        <title>Bird 10,000 Genomes (B10K) Project - Family phase.</title>
        <authorList>
            <person name="Zhang G."/>
        </authorList>
    </citation>
    <scope>NUCLEOTIDE SEQUENCE [LARGE SCALE GENOMIC DNA]</scope>
    <source>
        <strain evidence="7">B10K-DU-001-62</strain>
        <tissue evidence="7">Muscle</tissue>
    </source>
</reference>
<dbReference type="GO" id="GO:0005324">
    <property type="term" value="F:long-chain fatty acid transmembrane transporter activity"/>
    <property type="evidence" value="ECO:0007669"/>
    <property type="project" value="TreeGrafter"/>
</dbReference>
<organism evidence="7 8">
    <name type="scientific">Galbula dea</name>
    <dbReference type="NCBI Taxonomy" id="1109041"/>
    <lineage>
        <taxon>Eukaryota</taxon>
        <taxon>Metazoa</taxon>
        <taxon>Chordata</taxon>
        <taxon>Craniata</taxon>
        <taxon>Vertebrata</taxon>
        <taxon>Euteleostomi</taxon>
        <taxon>Archelosauria</taxon>
        <taxon>Archosauria</taxon>
        <taxon>Dinosauria</taxon>
        <taxon>Saurischia</taxon>
        <taxon>Theropoda</taxon>
        <taxon>Coelurosauria</taxon>
        <taxon>Aves</taxon>
        <taxon>Neognathae</taxon>
        <taxon>Neoaves</taxon>
        <taxon>Telluraves</taxon>
        <taxon>Coraciimorphae</taxon>
        <taxon>Piciformes</taxon>
        <taxon>Galbulidae</taxon>
        <taxon>Galbula</taxon>
    </lineage>
</organism>
<evidence type="ECO:0000256" key="3">
    <source>
        <dbReference type="ARBA" id="ARBA00036527"/>
    </source>
</evidence>
<comment type="catalytic activity">
    <reaction evidence="5">
        <text>tetracosanoate + ATP + CoA = tetracosanoyl-CoA + AMP + diphosphate</text>
        <dbReference type="Rhea" id="RHEA:33639"/>
        <dbReference type="ChEBI" id="CHEBI:30616"/>
        <dbReference type="ChEBI" id="CHEBI:31014"/>
        <dbReference type="ChEBI" id="CHEBI:33019"/>
        <dbReference type="ChEBI" id="CHEBI:57287"/>
        <dbReference type="ChEBI" id="CHEBI:65052"/>
        <dbReference type="ChEBI" id="CHEBI:456215"/>
    </reaction>
    <physiologicalReaction direction="left-to-right" evidence="5">
        <dbReference type="Rhea" id="RHEA:33640"/>
    </physiologicalReaction>
</comment>
<feature type="non-terminal residue" evidence="7">
    <location>
        <position position="114"/>
    </location>
</feature>
<evidence type="ECO:0000313" key="8">
    <source>
        <dbReference type="Proteomes" id="UP000566440"/>
    </source>
</evidence>
<dbReference type="PANTHER" id="PTHR43107:SF4">
    <property type="entry name" value="LONG-CHAIN FATTY ACID TRANSPORT PROTEIN 2"/>
    <property type="match status" value="1"/>
</dbReference>
<dbReference type="SUPFAM" id="SSF56801">
    <property type="entry name" value="Acetyl-CoA synthetase-like"/>
    <property type="match status" value="1"/>
</dbReference>
<proteinExistence type="inferred from homology"/>
<evidence type="ECO:0000256" key="1">
    <source>
        <dbReference type="ARBA" id="ARBA00006432"/>
    </source>
</evidence>
<dbReference type="AlphaFoldDB" id="A0A7K9TIM2"/>
<evidence type="ECO:0000313" key="7">
    <source>
        <dbReference type="EMBL" id="NXI48244.1"/>
    </source>
</evidence>
<dbReference type="OrthoDB" id="288590at2759"/>
<evidence type="ECO:0000256" key="5">
    <source>
        <dbReference type="ARBA" id="ARBA00048666"/>
    </source>
</evidence>
<keyword evidence="8" id="KW-1185">Reference proteome</keyword>
<evidence type="ECO:0000256" key="4">
    <source>
        <dbReference type="ARBA" id="ARBA00041297"/>
    </source>
</evidence>
<dbReference type="Gene3D" id="3.40.50.12780">
    <property type="entry name" value="N-terminal domain of ligase-like"/>
    <property type="match status" value="1"/>
</dbReference>
<evidence type="ECO:0000259" key="6">
    <source>
        <dbReference type="Pfam" id="PF00501"/>
    </source>
</evidence>
<dbReference type="EMBL" id="VWZX01011143">
    <property type="protein sequence ID" value="NXI48244.1"/>
    <property type="molecule type" value="Genomic_DNA"/>
</dbReference>
<comment type="similarity">
    <text evidence="1">Belongs to the ATP-dependent AMP-binding enzyme family.</text>
</comment>
<accession>A0A7K9TIM2</accession>
<sequence length="114" mass="12701">SRSPPTTLLKVFQQHAASRPHHLLLRFQEEVYTYQEMDLRSNQAARVFAKSLELQAGQSVAVFLPNHPSYVWTWLALAKLGCPMACLNCNVRGQALRHALASAEATRMLASPGK</sequence>
<dbReference type="GO" id="GO:0008206">
    <property type="term" value="P:bile acid metabolic process"/>
    <property type="evidence" value="ECO:0007669"/>
    <property type="project" value="TreeGrafter"/>
</dbReference>
<dbReference type="Proteomes" id="UP000566440">
    <property type="component" value="Unassembled WGS sequence"/>
</dbReference>
<gene>
    <name evidence="7" type="primary">Slc27a2_1</name>
    <name evidence="7" type="ORF">GALDEA_R15534</name>
</gene>
<protein>
    <recommendedName>
        <fullName evidence="4">Long-chain-fatty-acid--CoA ligase</fullName>
    </recommendedName>
</protein>
<feature type="domain" description="AMP-dependent synthetase/ligase" evidence="6">
    <location>
        <begin position="12"/>
        <end position="109"/>
    </location>
</feature>
<name>A0A7K9TIM2_9PICI</name>
<comment type="catalytic activity">
    <reaction evidence="3">
        <text>a very long-chain fatty acid + ATP + CoA = a very long-chain fatty acyl-CoA + AMP + diphosphate</text>
        <dbReference type="Rhea" id="RHEA:54536"/>
        <dbReference type="ChEBI" id="CHEBI:30616"/>
        <dbReference type="ChEBI" id="CHEBI:33019"/>
        <dbReference type="ChEBI" id="CHEBI:57287"/>
        <dbReference type="ChEBI" id="CHEBI:58950"/>
        <dbReference type="ChEBI" id="CHEBI:138261"/>
        <dbReference type="ChEBI" id="CHEBI:456215"/>
    </reaction>
    <physiologicalReaction direction="left-to-right" evidence="3">
        <dbReference type="Rhea" id="RHEA:54537"/>
    </physiologicalReaction>
</comment>